<gene>
    <name evidence="5" type="ORF">S01H1_03246</name>
</gene>
<reference evidence="5" key="1">
    <citation type="journal article" date="2014" name="Front. Microbiol.">
        <title>High frequency of phylogenetically diverse reductive dehalogenase-homologous genes in deep subseafloor sedimentary metagenomes.</title>
        <authorList>
            <person name="Kawai M."/>
            <person name="Futagami T."/>
            <person name="Toyoda A."/>
            <person name="Takaki Y."/>
            <person name="Nishi S."/>
            <person name="Hori S."/>
            <person name="Arai W."/>
            <person name="Tsubouchi T."/>
            <person name="Morono Y."/>
            <person name="Uchiyama I."/>
            <person name="Ito T."/>
            <person name="Fujiyama A."/>
            <person name="Inagaki F."/>
            <person name="Takami H."/>
        </authorList>
    </citation>
    <scope>NUCLEOTIDE SEQUENCE</scope>
    <source>
        <strain evidence="5">Expedition CK06-06</strain>
    </source>
</reference>
<dbReference type="InterPro" id="IPR042115">
    <property type="entry name" value="PriA_3primeBD_sf"/>
</dbReference>
<keyword evidence="3" id="KW-0238">DNA-binding</keyword>
<feature type="domain" description="Primosomal protein N' 3' DNA-binding" evidence="4">
    <location>
        <begin position="2"/>
        <end position="71"/>
    </location>
</feature>
<evidence type="ECO:0000259" key="4">
    <source>
        <dbReference type="Pfam" id="PF17764"/>
    </source>
</evidence>
<dbReference type="GO" id="GO:0005524">
    <property type="term" value="F:ATP binding"/>
    <property type="evidence" value="ECO:0007669"/>
    <property type="project" value="UniProtKB-KW"/>
</dbReference>
<evidence type="ECO:0000256" key="1">
    <source>
        <dbReference type="ARBA" id="ARBA00022741"/>
    </source>
</evidence>
<keyword evidence="1" id="KW-0547">Nucleotide-binding</keyword>
<accession>X0S4A6</accession>
<protein>
    <recommendedName>
        <fullName evidence="4">Primosomal protein N' 3' DNA-binding domain-containing protein</fullName>
    </recommendedName>
</protein>
<dbReference type="AlphaFoldDB" id="X0S4A6"/>
<name>X0S4A6_9ZZZZ</name>
<dbReference type="PANTHER" id="PTHR30580">
    <property type="entry name" value="PRIMOSOMAL PROTEIN N"/>
    <property type="match status" value="1"/>
</dbReference>
<evidence type="ECO:0000256" key="3">
    <source>
        <dbReference type="ARBA" id="ARBA00023125"/>
    </source>
</evidence>
<comment type="caution">
    <text evidence="5">The sequence shown here is derived from an EMBL/GenBank/DDBJ whole genome shotgun (WGS) entry which is preliminary data.</text>
</comment>
<dbReference type="Pfam" id="PF17764">
    <property type="entry name" value="PriA_3primeBD"/>
    <property type="match status" value="1"/>
</dbReference>
<dbReference type="GO" id="GO:0003677">
    <property type="term" value="F:DNA binding"/>
    <property type="evidence" value="ECO:0007669"/>
    <property type="project" value="UniProtKB-KW"/>
</dbReference>
<dbReference type="EMBL" id="BARS01001749">
    <property type="protein sequence ID" value="GAF75859.1"/>
    <property type="molecule type" value="Genomic_DNA"/>
</dbReference>
<dbReference type="GO" id="GO:0006302">
    <property type="term" value="P:double-strand break repair"/>
    <property type="evidence" value="ECO:0007669"/>
    <property type="project" value="TreeGrafter"/>
</dbReference>
<sequence length="233" mass="26054">MGHAVWVPFGPRLLQGVVLELTEYPSVEDTREIAGLIDRRPILSPPQVELTRWISEYYLAPLFDAAALMMPPGFERRVLTFLTPVLHHAESTISSLTPGQRVLLNLIGSKGKVEVRAVEKALGKKEARVIIEQLVRKGLVKKIHELERVRVRPKMVPYLRLVSEAVPEITSLLRARGAPKQAELLKLLEAGPIPLSEAKKRLGLTSTVVAALRRKGLVTIEQVQVYRDPLAHR</sequence>
<keyword evidence="2" id="KW-0067">ATP-binding</keyword>
<dbReference type="GO" id="GO:0006270">
    <property type="term" value="P:DNA replication initiation"/>
    <property type="evidence" value="ECO:0007669"/>
    <property type="project" value="TreeGrafter"/>
</dbReference>
<dbReference type="GO" id="GO:0006310">
    <property type="term" value="P:DNA recombination"/>
    <property type="evidence" value="ECO:0007669"/>
    <property type="project" value="TreeGrafter"/>
</dbReference>
<dbReference type="PANTHER" id="PTHR30580:SF0">
    <property type="entry name" value="PRIMOSOMAL PROTEIN N"/>
    <property type="match status" value="1"/>
</dbReference>
<evidence type="ECO:0000313" key="5">
    <source>
        <dbReference type="EMBL" id="GAF75859.1"/>
    </source>
</evidence>
<evidence type="ECO:0000256" key="2">
    <source>
        <dbReference type="ARBA" id="ARBA00022840"/>
    </source>
</evidence>
<dbReference type="InterPro" id="IPR041222">
    <property type="entry name" value="PriA_3primeBD"/>
</dbReference>
<proteinExistence type="predicted"/>
<dbReference type="Gene3D" id="3.40.1440.60">
    <property type="entry name" value="PriA, 3(prime) DNA-binding domain"/>
    <property type="match status" value="1"/>
</dbReference>
<dbReference type="GO" id="GO:0043138">
    <property type="term" value="F:3'-5' DNA helicase activity"/>
    <property type="evidence" value="ECO:0007669"/>
    <property type="project" value="TreeGrafter"/>
</dbReference>
<organism evidence="5">
    <name type="scientific">marine sediment metagenome</name>
    <dbReference type="NCBI Taxonomy" id="412755"/>
    <lineage>
        <taxon>unclassified sequences</taxon>
        <taxon>metagenomes</taxon>
        <taxon>ecological metagenomes</taxon>
    </lineage>
</organism>
<feature type="non-terminal residue" evidence="5">
    <location>
        <position position="233"/>
    </location>
</feature>